<dbReference type="InterPro" id="IPR000160">
    <property type="entry name" value="GGDEF_dom"/>
</dbReference>
<dbReference type="AlphaFoldDB" id="A0A7X7LYH7"/>
<dbReference type="EC" id="2.7.7.65" evidence="1"/>
<comment type="caution">
    <text evidence="6">The sequence shown here is derived from an EMBL/GenBank/DDBJ whole genome shotgun (WGS) entry which is preliminary data.</text>
</comment>
<evidence type="ECO:0000256" key="2">
    <source>
        <dbReference type="ARBA" id="ARBA00034247"/>
    </source>
</evidence>
<evidence type="ECO:0000313" key="6">
    <source>
        <dbReference type="EMBL" id="NLF55445.1"/>
    </source>
</evidence>
<dbReference type="SMART" id="SM00304">
    <property type="entry name" value="HAMP"/>
    <property type="match status" value="1"/>
</dbReference>
<dbReference type="InterPro" id="IPR050469">
    <property type="entry name" value="Diguanylate_Cyclase"/>
</dbReference>
<feature type="domain" description="GGDEF" evidence="5">
    <location>
        <begin position="297"/>
        <end position="430"/>
    </location>
</feature>
<dbReference type="FunFam" id="3.30.70.270:FF:000001">
    <property type="entry name" value="Diguanylate cyclase domain protein"/>
    <property type="match status" value="1"/>
</dbReference>
<dbReference type="GO" id="GO:0007165">
    <property type="term" value="P:signal transduction"/>
    <property type="evidence" value="ECO:0007669"/>
    <property type="project" value="InterPro"/>
</dbReference>
<dbReference type="Pfam" id="PF09984">
    <property type="entry name" value="sCache_4"/>
    <property type="match status" value="1"/>
</dbReference>
<dbReference type="InterPro" id="IPR029787">
    <property type="entry name" value="Nucleotide_cyclase"/>
</dbReference>
<dbReference type="PROSITE" id="PS50887">
    <property type="entry name" value="GGDEF"/>
    <property type="match status" value="1"/>
</dbReference>
<dbReference type="Proteomes" id="UP000536534">
    <property type="component" value="Unassembled WGS sequence"/>
</dbReference>
<keyword evidence="3" id="KW-1133">Transmembrane helix</keyword>
<keyword evidence="3" id="KW-0472">Membrane</keyword>
<dbReference type="PANTHER" id="PTHR45138">
    <property type="entry name" value="REGULATORY COMPONENTS OF SENSORY TRANSDUCTION SYSTEM"/>
    <property type="match status" value="1"/>
</dbReference>
<dbReference type="CDD" id="cd01949">
    <property type="entry name" value="GGDEF"/>
    <property type="match status" value="1"/>
</dbReference>
<reference evidence="6 7" key="1">
    <citation type="journal article" date="2020" name="Biotechnol. Biofuels">
        <title>New insights from the biogas microbiome by comprehensive genome-resolved metagenomics of nearly 1600 species originating from multiple anaerobic digesters.</title>
        <authorList>
            <person name="Campanaro S."/>
            <person name="Treu L."/>
            <person name="Rodriguez-R L.M."/>
            <person name="Kovalovszki A."/>
            <person name="Ziels R.M."/>
            <person name="Maus I."/>
            <person name="Zhu X."/>
            <person name="Kougias P.G."/>
            <person name="Basile A."/>
            <person name="Luo G."/>
            <person name="Schluter A."/>
            <person name="Konstantinidis K.T."/>
            <person name="Angelidaki I."/>
        </authorList>
    </citation>
    <scope>NUCLEOTIDE SEQUENCE [LARGE SCALE GENOMIC DNA]</scope>
    <source>
        <strain evidence="6">AS06rmzACSIP_256</strain>
    </source>
</reference>
<name>A0A7X7LYH7_9RHOO</name>
<proteinExistence type="predicted"/>
<keyword evidence="3" id="KW-0812">Transmembrane</keyword>
<dbReference type="SUPFAM" id="SSF158472">
    <property type="entry name" value="HAMP domain-like"/>
    <property type="match status" value="1"/>
</dbReference>
<evidence type="ECO:0000313" key="7">
    <source>
        <dbReference type="Proteomes" id="UP000536534"/>
    </source>
</evidence>
<evidence type="ECO:0000259" key="5">
    <source>
        <dbReference type="PROSITE" id="PS50887"/>
    </source>
</evidence>
<gene>
    <name evidence="6" type="ORF">GX576_13800</name>
</gene>
<dbReference type="GO" id="GO:0016020">
    <property type="term" value="C:membrane"/>
    <property type="evidence" value="ECO:0007669"/>
    <property type="project" value="InterPro"/>
</dbReference>
<protein>
    <recommendedName>
        <fullName evidence="1">diguanylate cyclase</fullName>
        <ecNumber evidence="1">2.7.7.65</ecNumber>
    </recommendedName>
</protein>
<dbReference type="NCBIfam" id="TIGR00254">
    <property type="entry name" value="GGDEF"/>
    <property type="match status" value="1"/>
</dbReference>
<dbReference type="InterPro" id="IPR003660">
    <property type="entry name" value="HAMP_dom"/>
</dbReference>
<dbReference type="EMBL" id="JAAYYV010000384">
    <property type="protein sequence ID" value="NLF55445.1"/>
    <property type="molecule type" value="Genomic_DNA"/>
</dbReference>
<dbReference type="SMART" id="SM00267">
    <property type="entry name" value="GGDEF"/>
    <property type="match status" value="1"/>
</dbReference>
<dbReference type="PROSITE" id="PS50885">
    <property type="entry name" value="HAMP"/>
    <property type="match status" value="1"/>
</dbReference>
<feature type="transmembrane region" description="Helical" evidence="3">
    <location>
        <begin position="173"/>
        <end position="196"/>
    </location>
</feature>
<sequence length="442" mass="46280">MKSARLSLRTRLLLTVLLPVSLLLAVVAGVSVVRGDRMTASAIAERGLAIVSFLAPAAEYGVISGNAGILGDVLAALRAQKDVVAATLYDREGNVLAQGGSPRLLDAAAVLAARAPVHLHRGAGRTGFAAPVLSLPLVVDAFAASAAAPEPQPVGWVYVEIDTSAREAERRTVLFATIAAALGVLVLTAGLAVRLADSVAEPVARLVEAVRRMAAGELGVQVPDRAGSEELRELQRGFNTMARAITDAHQTMQARIDEATAQLAHQAMHDALTGLPNRRAFERALEDAVAHSRRAGGRSALCFIDLDHFKEVNDSAGHAAGDALLRAVAELIGSRLRTDDLVCRIGGDEFALILRGCSREDARRIAESVCEAVAGLRFAWEGREFRIGASIGFATIDTGVASVADVLHKADHACYVVKRAGRGRVSEFEADADGGAAALPPG</sequence>
<feature type="domain" description="HAMP" evidence="4">
    <location>
        <begin position="197"/>
        <end position="250"/>
    </location>
</feature>
<evidence type="ECO:0000256" key="1">
    <source>
        <dbReference type="ARBA" id="ARBA00012528"/>
    </source>
</evidence>
<comment type="catalytic activity">
    <reaction evidence="2">
        <text>2 GTP = 3',3'-c-di-GMP + 2 diphosphate</text>
        <dbReference type="Rhea" id="RHEA:24898"/>
        <dbReference type="ChEBI" id="CHEBI:33019"/>
        <dbReference type="ChEBI" id="CHEBI:37565"/>
        <dbReference type="ChEBI" id="CHEBI:58805"/>
        <dbReference type="EC" id="2.7.7.65"/>
    </reaction>
</comment>
<evidence type="ECO:0000259" key="4">
    <source>
        <dbReference type="PROSITE" id="PS50885"/>
    </source>
</evidence>
<evidence type="ECO:0000256" key="3">
    <source>
        <dbReference type="SAM" id="Phobius"/>
    </source>
</evidence>
<accession>A0A7X7LYH7</accession>
<dbReference type="InterPro" id="IPR043128">
    <property type="entry name" value="Rev_trsase/Diguanyl_cyclase"/>
</dbReference>
<dbReference type="Pfam" id="PF00672">
    <property type="entry name" value="HAMP"/>
    <property type="match status" value="1"/>
</dbReference>
<dbReference type="CDD" id="cd06225">
    <property type="entry name" value="HAMP"/>
    <property type="match status" value="1"/>
</dbReference>
<dbReference type="GO" id="GO:0052621">
    <property type="term" value="F:diguanylate cyclase activity"/>
    <property type="evidence" value="ECO:0007669"/>
    <property type="project" value="UniProtKB-EC"/>
</dbReference>
<dbReference type="Gene3D" id="6.10.340.10">
    <property type="match status" value="1"/>
</dbReference>
<dbReference type="Gene3D" id="3.30.70.270">
    <property type="match status" value="1"/>
</dbReference>
<dbReference type="InterPro" id="IPR019247">
    <property type="entry name" value="Histidine_kinase_BarA_N"/>
</dbReference>
<organism evidence="6 7">
    <name type="scientific">Thauera phenolivorans</name>
    <dbReference type="NCBI Taxonomy" id="1792543"/>
    <lineage>
        <taxon>Bacteria</taxon>
        <taxon>Pseudomonadati</taxon>
        <taxon>Pseudomonadota</taxon>
        <taxon>Betaproteobacteria</taxon>
        <taxon>Rhodocyclales</taxon>
        <taxon>Zoogloeaceae</taxon>
        <taxon>Thauera</taxon>
    </lineage>
</organism>
<dbReference type="PANTHER" id="PTHR45138:SF9">
    <property type="entry name" value="DIGUANYLATE CYCLASE DGCM-RELATED"/>
    <property type="match status" value="1"/>
</dbReference>
<dbReference type="Pfam" id="PF00990">
    <property type="entry name" value="GGDEF"/>
    <property type="match status" value="1"/>
</dbReference>
<dbReference type="SUPFAM" id="SSF55073">
    <property type="entry name" value="Nucleotide cyclase"/>
    <property type="match status" value="1"/>
</dbReference>